<name>A0A9W3J868_BACTU</name>
<evidence type="ECO:0000313" key="1">
    <source>
        <dbReference type="EMBL" id="AFQ15828.1"/>
    </source>
</evidence>
<dbReference type="KEGG" id="bti:BTG_11860"/>
<proteinExistence type="predicted"/>
<dbReference type="GO" id="GO:0006352">
    <property type="term" value="P:DNA-templated transcription initiation"/>
    <property type="evidence" value="ECO:0007669"/>
    <property type="project" value="InterPro"/>
</dbReference>
<dbReference type="SUPFAM" id="SSF88946">
    <property type="entry name" value="Sigma2 domain of RNA polymerase sigma factors"/>
    <property type="match status" value="1"/>
</dbReference>
<dbReference type="EMBL" id="CP003752">
    <property type="protein sequence ID" value="AFQ15828.1"/>
    <property type="molecule type" value="Genomic_DNA"/>
</dbReference>
<reference evidence="1 2" key="1">
    <citation type="submission" date="2012-08" db="EMBL/GenBank/DDBJ databases">
        <authorList>
            <person name="Doggett N."/>
            <person name="Teshima H."/>
            <person name="Bruce D."/>
            <person name="Detter J.C."/>
            <person name="Johnson S.L."/>
            <person name="Han C."/>
        </authorList>
    </citation>
    <scope>NUCLEOTIDE SEQUENCE [LARGE SCALE GENOMIC DNA]</scope>
    <source>
        <strain evidence="1 2">HD-771</strain>
    </source>
</reference>
<protein>
    <recommendedName>
        <fullName evidence="3">Sigma-70 family RNA polymerase sigma factor</fullName>
    </recommendedName>
</protein>
<dbReference type="Gene3D" id="1.10.1740.10">
    <property type="match status" value="1"/>
</dbReference>
<dbReference type="InterPro" id="IPR013325">
    <property type="entry name" value="RNA_pol_sigma_r2"/>
</dbReference>
<dbReference type="GO" id="GO:0003700">
    <property type="term" value="F:DNA-binding transcription factor activity"/>
    <property type="evidence" value="ECO:0007669"/>
    <property type="project" value="InterPro"/>
</dbReference>
<evidence type="ECO:0000313" key="2">
    <source>
        <dbReference type="Proteomes" id="UP000005259"/>
    </source>
</evidence>
<gene>
    <name evidence="1" type="ORF">BTG_11860</name>
</gene>
<dbReference type="RefSeq" id="WP_001090550.1">
    <property type="nucleotide sequence ID" value="NC_018500.1"/>
</dbReference>
<accession>A0A9W3J868</accession>
<sequence length="185" mass="21662">MNTATINFQDLIMEILNSESIAKIFNFELFKVRNQDKEDVKQDCILRIMKSLQQTTVPSEKLPSFCQTIIKRTVVDYYRYTNRMVEQNSTSVFYCDGFIEDDSSENNCPTFCQESYEQGYEFSIVKADFEIHRNKFTPTEQHVIEYMLYDGLGVCMNLAEIANELKINKSHSTRALKKLRSIYCC</sequence>
<dbReference type="AlphaFoldDB" id="A0A9W3J868"/>
<evidence type="ECO:0008006" key="3">
    <source>
        <dbReference type="Google" id="ProtNLM"/>
    </source>
</evidence>
<dbReference type="Proteomes" id="UP000005259">
    <property type="component" value="Chromosome"/>
</dbReference>
<organism evidence="1 2">
    <name type="scientific">Bacillus thuringiensis HD-771</name>
    <dbReference type="NCBI Taxonomy" id="1218175"/>
    <lineage>
        <taxon>Bacteria</taxon>
        <taxon>Bacillati</taxon>
        <taxon>Bacillota</taxon>
        <taxon>Bacilli</taxon>
        <taxon>Bacillales</taxon>
        <taxon>Bacillaceae</taxon>
        <taxon>Bacillus</taxon>
        <taxon>Bacillus cereus group</taxon>
    </lineage>
</organism>